<protein>
    <submittedName>
        <fullName evidence="2">Uncharacterized protein</fullName>
    </submittedName>
</protein>
<proteinExistence type="predicted"/>
<organism evidence="2 3">
    <name type="scientific">Candidatus Borkfalkia avicola</name>
    <dbReference type="NCBI Taxonomy" id="2838503"/>
    <lineage>
        <taxon>Bacteria</taxon>
        <taxon>Bacillati</taxon>
        <taxon>Bacillota</taxon>
        <taxon>Clostridia</taxon>
        <taxon>Christensenellales</taxon>
        <taxon>Christensenellaceae</taxon>
        <taxon>Candidatus Borkfalkia</taxon>
    </lineage>
</organism>
<keyword evidence="1" id="KW-0732">Signal</keyword>
<evidence type="ECO:0000313" key="2">
    <source>
        <dbReference type="EMBL" id="HIZ09358.1"/>
    </source>
</evidence>
<reference evidence="2" key="1">
    <citation type="journal article" date="2021" name="PeerJ">
        <title>Extensive microbial diversity within the chicken gut microbiome revealed by metagenomics and culture.</title>
        <authorList>
            <person name="Gilroy R."/>
            <person name="Ravi A."/>
            <person name="Getino M."/>
            <person name="Pursley I."/>
            <person name="Horton D.L."/>
            <person name="Alikhan N.F."/>
            <person name="Baker D."/>
            <person name="Gharbi K."/>
            <person name="Hall N."/>
            <person name="Watson M."/>
            <person name="Adriaenssens E.M."/>
            <person name="Foster-Nyarko E."/>
            <person name="Jarju S."/>
            <person name="Secka A."/>
            <person name="Antonio M."/>
            <person name="Oren A."/>
            <person name="Chaudhuri R.R."/>
            <person name="La Ragione R."/>
            <person name="Hildebrand F."/>
            <person name="Pallen M.J."/>
        </authorList>
    </citation>
    <scope>NUCLEOTIDE SEQUENCE</scope>
    <source>
        <strain evidence="2">CHK192-19661</strain>
    </source>
</reference>
<gene>
    <name evidence="2" type="ORF">H9726_02600</name>
</gene>
<dbReference type="Proteomes" id="UP000824025">
    <property type="component" value="Unassembled WGS sequence"/>
</dbReference>
<name>A0A9D2II98_9FIRM</name>
<evidence type="ECO:0000256" key="1">
    <source>
        <dbReference type="SAM" id="SignalP"/>
    </source>
</evidence>
<reference evidence="2" key="2">
    <citation type="submission" date="2021-04" db="EMBL/GenBank/DDBJ databases">
        <authorList>
            <person name="Gilroy R."/>
        </authorList>
    </citation>
    <scope>NUCLEOTIDE SEQUENCE</scope>
    <source>
        <strain evidence="2">CHK192-19661</strain>
    </source>
</reference>
<feature type="signal peptide" evidence="1">
    <location>
        <begin position="1"/>
        <end position="26"/>
    </location>
</feature>
<dbReference type="PROSITE" id="PS51257">
    <property type="entry name" value="PROKAR_LIPOPROTEIN"/>
    <property type="match status" value="1"/>
</dbReference>
<comment type="caution">
    <text evidence="2">The sequence shown here is derived from an EMBL/GenBank/DDBJ whole genome shotgun (WGS) entry which is preliminary data.</text>
</comment>
<evidence type="ECO:0000313" key="3">
    <source>
        <dbReference type="Proteomes" id="UP000824025"/>
    </source>
</evidence>
<sequence>MRTKTKSLLLFVLAAVMAVCTALALAACGGSGLRIDVPEDPVEAEFGNYNLPEYNVVDANGVIMMGYTVRVVSVTDPDGDPVEIAYNQIGLNKEGIYRVTYTADSGDVPDAVLQLDAADRTPPGITVTSEIPRFFIKGNTYPFIDYQLTGNPDMSRCWERVEWFADENAQPVEVEIDANGRFAVENNTGFYRLTVHYEDANGNAEEYTRDISVDGPEGELVEGRVVYGSEQFGERQLEAYYRADETYEGGFTAEYKKDEGDDGSWKLEATGNPSEGMYFRIALPVISDFSPYDYFVMDVYNGSERQLMLALVVGQNTPLAPEAWTRVAFPVSIFSRTNKQSGQISVENSSGTRIDGTDISGLAFHVQAYTPPEQATANQIEQGEFICVSNVWVTDNAPFTSDPAYAGTEETADKVGYFDTAAGVTQLAYNPFGYTTSYSFSYDTSVAYDDEAGSTKITMGASSVGNDVYFRGIKFSGPYIADLTDYDYVEMPVYNPNDFDIRFGYSYQAWPINDIVIPAHSWGVVRWELYSRDKNNDAGLRDCTEIGYWHILGANLDGLMLTVSTASVEGMPEGSAVHLGGMYAYKYPAYRFEIDEIADVSYAKDGTYTVAEYPVLNRYGYAQDNADVTITVVGPDNQNVSLDAENTFTVSAAGKYTITYFAEVSGTEVEEIVETTIYPRPSDESIVAGLGEEYGIGQVSAVNGQVTGIEYSADFRHGAESGSTKVTLAGGIVESGIALSDPWFTDASSYDYLSVWVYNPNSVDIGVGTWWNGLSGYDTAKAGQWSEIRYDLAWESIQNSSYQPVITASDIHNYVIRIFSVYDPDGSGTQIAIPENAALYIGNVRAYESTNYIAAPDSLRALSSGSEYEIPLYPVYNSVLEEQDVAVSVTVRLASGESVTVTDGKVTLTQPTTELVVTYSAAGCKDTETRITVYMVEQGNGVVAGLGEAYGTMQVTALNGQVTGMEYSSDFRHGDESGSTKVTLAGGTVESGFYLSSPWFTDASAYDYLSVWVYNPNDVDITVGTWWNGLSGYDTAKAGQWSEIRYNLAWTGIQDNANQTTISAANISNYVIRICSAYDPDGSGTQIPVPANAALYFGSIRALNNTNFIDAPDSAQQVMSNGMSYTIPVYPIRNSVMEDTGLTPSFTVRLAGGGAVEVTNGTIAVTQNVMEIVVTYHYDGCEDVDVAFTVTREEAPENLVAGLGEAYGTNQITALNEQVTGILYTTEQHRDGESGSAKVTLAGGTVESGFYLSMPWKTDWTGYDYLSMWVYNSSEVNITVGTWWAGVSGYDTAKAGQWSEIRYDLSWTGIQNNSYQAVISASNIQGYVIRICNFEGAAIPEGAVLYFGNLYARNYAEEEIQIAANVPAEAFAPGGVYTLPAGYLADPSGNVHEGEVAVAVTDAEGAPVAVSGNTVTIAEEGEYTLTYTAQGKATVVKQVRLYISGADQVGVLDSALGVSALSSNAGAVIVYDSAVRYQGDDPLFADENGSAKINFTSGGDQAIILDTAAINDVSAYDQLVFYVYLDGTSSQVISGTWWASDTVLTAGQWTKVTVNLSDNVMDVNGDNIKETGADGFVFRFLGGYSGETIDTNATVWISSLYGVKNA</sequence>
<dbReference type="EMBL" id="DXCF01000014">
    <property type="protein sequence ID" value="HIZ09358.1"/>
    <property type="molecule type" value="Genomic_DNA"/>
</dbReference>
<feature type="chain" id="PRO_5038712506" evidence="1">
    <location>
        <begin position="27"/>
        <end position="1606"/>
    </location>
</feature>
<accession>A0A9D2II98</accession>